<dbReference type="GO" id="GO:0043124">
    <property type="term" value="P:negative regulation of canonical NF-kappaB signal transduction"/>
    <property type="evidence" value="ECO:0007669"/>
    <property type="project" value="InterPro"/>
</dbReference>
<keyword evidence="2" id="KW-0597">Phosphoprotein</keyword>
<dbReference type="InterPro" id="IPR038753">
    <property type="entry name" value="NFKBIL1"/>
</dbReference>
<evidence type="ECO:0000256" key="2">
    <source>
        <dbReference type="ARBA" id="ARBA00022553"/>
    </source>
</evidence>
<feature type="region of interest" description="Disordered" evidence="6">
    <location>
        <begin position="115"/>
        <end position="134"/>
    </location>
</feature>
<comment type="subcellular location">
    <subcellularLocation>
        <location evidence="1">Nucleus</location>
    </subcellularLocation>
</comment>
<evidence type="ECO:0000256" key="4">
    <source>
        <dbReference type="ARBA" id="ARBA00023043"/>
    </source>
</evidence>
<feature type="region of interest" description="Disordered" evidence="6">
    <location>
        <begin position="1"/>
        <end position="70"/>
    </location>
</feature>
<evidence type="ECO:0000256" key="1">
    <source>
        <dbReference type="ARBA" id="ARBA00004123"/>
    </source>
</evidence>
<keyword evidence="4" id="KW-0040">ANK repeat</keyword>
<gene>
    <name evidence="7" type="ORF">QCA50_013780</name>
</gene>
<dbReference type="AlphaFoldDB" id="A0AAW0FSN2"/>
<keyword evidence="8" id="KW-1185">Reference proteome</keyword>
<keyword evidence="5" id="KW-0539">Nucleus</keyword>
<organism evidence="7 8">
    <name type="scientific">Cerrena zonata</name>
    <dbReference type="NCBI Taxonomy" id="2478898"/>
    <lineage>
        <taxon>Eukaryota</taxon>
        <taxon>Fungi</taxon>
        <taxon>Dikarya</taxon>
        <taxon>Basidiomycota</taxon>
        <taxon>Agaricomycotina</taxon>
        <taxon>Agaricomycetes</taxon>
        <taxon>Polyporales</taxon>
        <taxon>Cerrenaceae</taxon>
        <taxon>Cerrena</taxon>
    </lineage>
</organism>
<protein>
    <submittedName>
        <fullName evidence="7">Uncharacterized protein</fullName>
    </submittedName>
</protein>
<dbReference type="PANTHER" id="PTHR15263">
    <property type="entry name" value="I-KAPPA-B-LIKE PROTEIN IKBL"/>
    <property type="match status" value="1"/>
</dbReference>
<name>A0AAW0FSN2_9APHY</name>
<comment type="caution">
    <text evidence="7">The sequence shown here is derived from an EMBL/GenBank/DDBJ whole genome shotgun (WGS) entry which is preliminary data.</text>
</comment>
<keyword evidence="3" id="KW-0677">Repeat</keyword>
<sequence>MRYPPPLGRKLSRQHSLRTSGNRAPITSTRTPSASRTHESSLPSSSGPPPPPDIPREDPPISQPDTGLESEFPYYYPDYCPGWTDSGPMFDAFDHPFIDPLYGYPELSDPFSSCTTDSGIHGDDNEAREPIFPTYTPSVPKYTMPLRRRDTSEKKKKSTKSKNAKESIILSVKGHRDGAKRFPSPPPNITGAYAIYKWKWDILRKVDRNFCFRFRDLPWPVLFRLRRPAELTSKAVAEFLVDSSRMEDLKIDSGNWSAMRRSLLKEQVLWHPDKFNTMVDLCVRPMDREKAKRAGMEVAQLLNTYCGFSSTQELKDLAGIPP</sequence>
<evidence type="ECO:0000256" key="3">
    <source>
        <dbReference type="ARBA" id="ARBA00022737"/>
    </source>
</evidence>
<reference evidence="7 8" key="1">
    <citation type="submission" date="2022-09" db="EMBL/GenBank/DDBJ databases">
        <authorList>
            <person name="Palmer J.M."/>
        </authorList>
    </citation>
    <scope>NUCLEOTIDE SEQUENCE [LARGE SCALE GENOMIC DNA]</scope>
    <source>
        <strain evidence="7 8">DSM 7382</strain>
    </source>
</reference>
<evidence type="ECO:0000256" key="6">
    <source>
        <dbReference type="SAM" id="MobiDB-lite"/>
    </source>
</evidence>
<dbReference type="Proteomes" id="UP001385951">
    <property type="component" value="Unassembled WGS sequence"/>
</dbReference>
<dbReference type="EMBL" id="JASBNA010000032">
    <property type="protein sequence ID" value="KAK7683107.1"/>
    <property type="molecule type" value="Genomic_DNA"/>
</dbReference>
<feature type="compositionally biased region" description="Polar residues" evidence="6">
    <location>
        <begin position="17"/>
        <end position="35"/>
    </location>
</feature>
<dbReference type="GO" id="GO:0005634">
    <property type="term" value="C:nucleus"/>
    <property type="evidence" value="ECO:0007669"/>
    <property type="project" value="UniProtKB-SubCell"/>
</dbReference>
<evidence type="ECO:0000313" key="7">
    <source>
        <dbReference type="EMBL" id="KAK7683107.1"/>
    </source>
</evidence>
<proteinExistence type="predicted"/>
<feature type="compositionally biased region" description="Basic and acidic residues" evidence="6">
    <location>
        <begin position="120"/>
        <end position="129"/>
    </location>
</feature>
<evidence type="ECO:0000313" key="8">
    <source>
        <dbReference type="Proteomes" id="UP001385951"/>
    </source>
</evidence>
<dbReference type="PANTHER" id="PTHR15263:SF1">
    <property type="entry name" value="NF-KAPPA-B INHIBITOR-LIKE PROTEIN 1"/>
    <property type="match status" value="1"/>
</dbReference>
<evidence type="ECO:0000256" key="5">
    <source>
        <dbReference type="ARBA" id="ARBA00023242"/>
    </source>
</evidence>
<accession>A0AAW0FSN2</accession>